<feature type="transmembrane region" description="Helical" evidence="10">
    <location>
        <begin position="24"/>
        <end position="43"/>
    </location>
</feature>
<comment type="caution">
    <text evidence="11">The sequence shown here is derived from an EMBL/GenBank/DDBJ whole genome shotgun (WGS) entry which is preliminary data.</text>
</comment>
<evidence type="ECO:0000256" key="1">
    <source>
        <dbReference type="ARBA" id="ARBA00004141"/>
    </source>
</evidence>
<evidence type="ECO:0000256" key="7">
    <source>
        <dbReference type="ARBA" id="ARBA00023098"/>
    </source>
</evidence>
<feature type="transmembrane region" description="Helical" evidence="10">
    <location>
        <begin position="170"/>
        <end position="190"/>
    </location>
</feature>
<dbReference type="PANTHER" id="PTHR11157">
    <property type="entry name" value="FATTY ACID ACYL TRANSFERASE-RELATED"/>
    <property type="match status" value="1"/>
</dbReference>
<keyword evidence="12" id="KW-1185">Reference proteome</keyword>
<keyword evidence="7 10" id="KW-0443">Lipid metabolism</keyword>
<dbReference type="GO" id="GO:0019367">
    <property type="term" value="P:fatty acid elongation, saturated fatty acid"/>
    <property type="evidence" value="ECO:0007669"/>
    <property type="project" value="TreeGrafter"/>
</dbReference>
<comment type="catalytic activity">
    <reaction evidence="10">
        <text>a very-long-chain acyl-CoA + malonyl-CoA + H(+) = a very-long-chain 3-oxoacyl-CoA + CO2 + CoA</text>
        <dbReference type="Rhea" id="RHEA:32727"/>
        <dbReference type="ChEBI" id="CHEBI:15378"/>
        <dbReference type="ChEBI" id="CHEBI:16526"/>
        <dbReference type="ChEBI" id="CHEBI:57287"/>
        <dbReference type="ChEBI" id="CHEBI:57384"/>
        <dbReference type="ChEBI" id="CHEBI:90725"/>
        <dbReference type="ChEBI" id="CHEBI:90736"/>
        <dbReference type="EC" id="2.3.1.199"/>
    </reaction>
</comment>
<accession>A0A9J6BZX8</accession>
<evidence type="ECO:0000256" key="6">
    <source>
        <dbReference type="ARBA" id="ARBA00022989"/>
    </source>
</evidence>
<gene>
    <name evidence="11" type="ORF">PVAND_005140</name>
</gene>
<evidence type="ECO:0000256" key="9">
    <source>
        <dbReference type="ARBA" id="ARBA00023160"/>
    </source>
</evidence>
<dbReference type="InterPro" id="IPR002076">
    <property type="entry name" value="ELO_fam"/>
</dbReference>
<sequence>MLQQTYASWRELLDNKSDPRVADWLFMSSPAPTIVICLCYVYSVKVLLPKFMQDRKPYKLRKTIVVYNLLQAMFSFYLFIEEGRISWLRHYNWRCQSVDFSNDELAMRMVRGCWWYYFSKFTEFFDTFFFVLRKRYDQVSTLHVIHHGIMPFSVWWGVKFMPGGHSTFFAFLNTFVHIVMYTYYMLAAIGPEMQRYLWWKKYLTILQMVQFAVVFIHAFQLLFSNPCNYPIAFVYWILAHSVLFLFLFGGFYKDTYVKNNKRKQAICDMNGNAVKNHKIYQESNNNSQIKKFN</sequence>
<evidence type="ECO:0000313" key="11">
    <source>
        <dbReference type="EMBL" id="KAG5675216.1"/>
    </source>
</evidence>
<protein>
    <recommendedName>
        <fullName evidence="10">Elongation of very long chain fatty acids protein</fullName>
        <ecNumber evidence="10">2.3.1.199</ecNumber>
    </recommendedName>
    <alternativeName>
        <fullName evidence="10">Very-long-chain 3-oxoacyl-CoA synthase</fullName>
    </alternativeName>
</protein>
<feature type="transmembrane region" description="Helical" evidence="10">
    <location>
        <begin position="114"/>
        <end position="132"/>
    </location>
</feature>
<dbReference type="EC" id="2.3.1.199" evidence="10"/>
<dbReference type="AlphaFoldDB" id="A0A9J6BZX8"/>
<dbReference type="Pfam" id="PF01151">
    <property type="entry name" value="ELO"/>
    <property type="match status" value="1"/>
</dbReference>
<dbReference type="GO" id="GO:0030148">
    <property type="term" value="P:sphingolipid biosynthetic process"/>
    <property type="evidence" value="ECO:0007669"/>
    <property type="project" value="TreeGrafter"/>
</dbReference>
<dbReference type="PANTHER" id="PTHR11157:SF69">
    <property type="entry name" value="ELONGATION OF VERY LONG CHAIN FATTY ACIDS PROTEIN 7"/>
    <property type="match status" value="1"/>
</dbReference>
<comment type="subcellular location">
    <subcellularLocation>
        <location evidence="1">Membrane</location>
        <topology evidence="1">Multi-pass membrane protein</topology>
    </subcellularLocation>
</comment>
<feature type="transmembrane region" description="Helical" evidence="10">
    <location>
        <begin position="64"/>
        <end position="80"/>
    </location>
</feature>
<dbReference type="EMBL" id="JADBJN010000002">
    <property type="protein sequence ID" value="KAG5675216.1"/>
    <property type="molecule type" value="Genomic_DNA"/>
</dbReference>
<dbReference type="GO" id="GO:0005789">
    <property type="term" value="C:endoplasmic reticulum membrane"/>
    <property type="evidence" value="ECO:0007669"/>
    <property type="project" value="TreeGrafter"/>
</dbReference>
<evidence type="ECO:0000256" key="5">
    <source>
        <dbReference type="ARBA" id="ARBA00022832"/>
    </source>
</evidence>
<dbReference type="Proteomes" id="UP001107558">
    <property type="component" value="Chromosome 2"/>
</dbReference>
<evidence type="ECO:0000256" key="4">
    <source>
        <dbReference type="ARBA" id="ARBA00022692"/>
    </source>
</evidence>
<keyword evidence="2 10" id="KW-0444">Lipid biosynthesis</keyword>
<dbReference type="GO" id="GO:0009922">
    <property type="term" value="F:fatty acid elongase activity"/>
    <property type="evidence" value="ECO:0007669"/>
    <property type="project" value="UniProtKB-EC"/>
</dbReference>
<evidence type="ECO:0000256" key="8">
    <source>
        <dbReference type="ARBA" id="ARBA00023136"/>
    </source>
</evidence>
<keyword evidence="6 10" id="KW-1133">Transmembrane helix</keyword>
<evidence type="ECO:0000256" key="10">
    <source>
        <dbReference type="RuleBase" id="RU361115"/>
    </source>
</evidence>
<proteinExistence type="inferred from homology"/>
<keyword evidence="8 10" id="KW-0472">Membrane</keyword>
<organism evidence="11 12">
    <name type="scientific">Polypedilum vanderplanki</name>
    <name type="common">Sleeping chironomid midge</name>
    <dbReference type="NCBI Taxonomy" id="319348"/>
    <lineage>
        <taxon>Eukaryota</taxon>
        <taxon>Metazoa</taxon>
        <taxon>Ecdysozoa</taxon>
        <taxon>Arthropoda</taxon>
        <taxon>Hexapoda</taxon>
        <taxon>Insecta</taxon>
        <taxon>Pterygota</taxon>
        <taxon>Neoptera</taxon>
        <taxon>Endopterygota</taxon>
        <taxon>Diptera</taxon>
        <taxon>Nematocera</taxon>
        <taxon>Chironomoidea</taxon>
        <taxon>Chironomidae</taxon>
        <taxon>Chironominae</taxon>
        <taxon>Polypedilum</taxon>
        <taxon>Polypedilum</taxon>
    </lineage>
</organism>
<name>A0A9J6BZX8_POLVA</name>
<evidence type="ECO:0000313" key="12">
    <source>
        <dbReference type="Proteomes" id="UP001107558"/>
    </source>
</evidence>
<dbReference type="GO" id="GO:0034625">
    <property type="term" value="P:fatty acid elongation, monounsaturated fatty acid"/>
    <property type="evidence" value="ECO:0007669"/>
    <property type="project" value="TreeGrafter"/>
</dbReference>
<dbReference type="GO" id="GO:0042761">
    <property type="term" value="P:very long-chain fatty acid biosynthetic process"/>
    <property type="evidence" value="ECO:0007669"/>
    <property type="project" value="TreeGrafter"/>
</dbReference>
<keyword evidence="5 10" id="KW-0276">Fatty acid metabolism</keyword>
<evidence type="ECO:0000256" key="3">
    <source>
        <dbReference type="ARBA" id="ARBA00022679"/>
    </source>
</evidence>
<dbReference type="GO" id="GO:0034626">
    <property type="term" value="P:fatty acid elongation, polyunsaturated fatty acid"/>
    <property type="evidence" value="ECO:0007669"/>
    <property type="project" value="TreeGrafter"/>
</dbReference>
<evidence type="ECO:0000256" key="2">
    <source>
        <dbReference type="ARBA" id="ARBA00022516"/>
    </source>
</evidence>
<feature type="transmembrane region" description="Helical" evidence="10">
    <location>
        <begin position="139"/>
        <end position="158"/>
    </location>
</feature>
<keyword evidence="3 10" id="KW-0808">Transferase</keyword>
<dbReference type="OrthoDB" id="434092at2759"/>
<feature type="transmembrane region" description="Helical" evidence="10">
    <location>
        <begin position="229"/>
        <end position="252"/>
    </location>
</feature>
<keyword evidence="4 10" id="KW-0812">Transmembrane</keyword>
<comment type="similarity">
    <text evidence="10">Belongs to the ELO family.</text>
</comment>
<reference evidence="11" key="1">
    <citation type="submission" date="2021-03" db="EMBL/GenBank/DDBJ databases">
        <title>Chromosome level genome of the anhydrobiotic midge Polypedilum vanderplanki.</title>
        <authorList>
            <person name="Yoshida Y."/>
            <person name="Kikawada T."/>
            <person name="Gusev O."/>
        </authorList>
    </citation>
    <scope>NUCLEOTIDE SEQUENCE</scope>
    <source>
        <strain evidence="11">NIAS01</strain>
        <tissue evidence="11">Whole body or cell culture</tissue>
    </source>
</reference>
<keyword evidence="9 10" id="KW-0275">Fatty acid biosynthesis</keyword>
<feature type="transmembrane region" description="Helical" evidence="10">
    <location>
        <begin position="202"/>
        <end position="223"/>
    </location>
</feature>